<dbReference type="Proteomes" id="UP000007809">
    <property type="component" value="Chromosome"/>
</dbReference>
<dbReference type="InterPro" id="IPR000524">
    <property type="entry name" value="Tscrpt_reg_HTH_GntR"/>
</dbReference>
<dbReference type="Pfam" id="PF00589">
    <property type="entry name" value="Phage_integrase"/>
    <property type="match status" value="1"/>
</dbReference>
<dbReference type="Gene3D" id="1.10.443.10">
    <property type="entry name" value="Intergrase catalytic core"/>
    <property type="match status" value="1"/>
</dbReference>
<dbReference type="Gene3D" id="1.10.10.10">
    <property type="entry name" value="Winged helix-like DNA-binding domain superfamily/Winged helix DNA-binding domain"/>
    <property type="match status" value="1"/>
</dbReference>
<sequence>MAAAKKPRRARGEIEQLPSGSFRVRVYAGIDPLSGKRHYLVETVPAGPSAAAQAKKVRARLLNEVDERRSTRTNATVNELLDRYLDVLEVADTTRAGYERLARLYIRPVLGSLPIGRIDGEVLDTFYAQLRRCRARCSRDGRSIDHRVLGLHDCDKRCGPHSCKPLGASYLRQCHVLLNGAFARAVKWRWVGVNPVHQADAPSQPPPDPQPPTPEQAARIVDEAFKDPDWGMFVWLAMTTGARRGELCALRWDRLDLGAGVLDIRTSLAQINRRVWEKDTKTHQRRRIVLDAQTLALLAAYRAEAERSLGLLDAVVRDTDYIFSAAPDHGEPLRPDTVTQRYTRMCRRLGYHMHIHQLRHFSATELIAAGVDVRTVAGRLGHGGGGTTTLRVYSAWVGEADQRAAKTLNGRLQLPTGLAPEVTTFAPDSSPAEPAGPYERISNDLEGAIRAGLLVPGDTLPTVKDLADRYGVSPTTAHRALALLAERGFAELGGRGRRSTVTTAAT</sequence>
<dbReference type="Pfam" id="PF00392">
    <property type="entry name" value="GntR"/>
    <property type="match status" value="1"/>
</dbReference>
<dbReference type="GO" id="GO:0015074">
    <property type="term" value="P:DNA integration"/>
    <property type="evidence" value="ECO:0007669"/>
    <property type="project" value="InterPro"/>
</dbReference>
<evidence type="ECO:0000256" key="2">
    <source>
        <dbReference type="ARBA" id="ARBA00023125"/>
    </source>
</evidence>
<dbReference type="PANTHER" id="PTHR30349">
    <property type="entry name" value="PHAGE INTEGRASE-RELATED"/>
    <property type="match status" value="1"/>
</dbReference>
<dbReference type="OrthoDB" id="4326943at2"/>
<evidence type="ECO:0000259" key="5">
    <source>
        <dbReference type="PROSITE" id="PS50949"/>
    </source>
</evidence>
<evidence type="ECO:0000256" key="4">
    <source>
        <dbReference type="ARBA" id="ARBA00023172"/>
    </source>
</evidence>
<dbReference type="KEGG" id="pdx:Psed_4812"/>
<dbReference type="EMBL" id="CP002593">
    <property type="protein sequence ID" value="AEA26958.1"/>
    <property type="molecule type" value="Genomic_DNA"/>
</dbReference>
<keyword evidence="8" id="KW-1185">Reference proteome</keyword>
<dbReference type="SMART" id="SM00345">
    <property type="entry name" value="HTH_GNTR"/>
    <property type="match status" value="1"/>
</dbReference>
<reference evidence="7 8" key="1">
    <citation type="journal article" date="2011" name="J. Bacteriol.">
        <title>Genome sequence of the 1,4-dioxane-degrading Pseudonocardia dioxanivorans strain CB1190.</title>
        <authorList>
            <person name="Sales C.M."/>
            <person name="Mahendra S."/>
            <person name="Grostern A."/>
            <person name="Parales R.E."/>
            <person name="Goodwin L.A."/>
            <person name="Woyke T."/>
            <person name="Nolan M."/>
            <person name="Lapidus A."/>
            <person name="Chertkov O."/>
            <person name="Ovchinnikova G."/>
            <person name="Sczyrba A."/>
            <person name="Alvarez-Cohen L."/>
        </authorList>
    </citation>
    <scope>NUCLEOTIDE SEQUENCE [LARGE SCALE GENOMIC DNA]</scope>
    <source>
        <strain evidence="8">ATCC 55486 / DSM 44775 / JCM 13855 / CB1190</strain>
    </source>
</reference>
<dbReference type="PROSITE" id="PS51898">
    <property type="entry name" value="TYR_RECOMBINASE"/>
    <property type="match status" value="1"/>
</dbReference>
<dbReference type="PROSITE" id="PS50949">
    <property type="entry name" value="HTH_GNTR"/>
    <property type="match status" value="1"/>
</dbReference>
<dbReference type="SUPFAM" id="SSF46785">
    <property type="entry name" value="Winged helix' DNA-binding domain"/>
    <property type="match status" value="1"/>
</dbReference>
<keyword evidence="4" id="KW-0233">DNA recombination</keyword>
<dbReference type="eggNOG" id="COG0582">
    <property type="taxonomic scope" value="Bacteria"/>
</dbReference>
<dbReference type="CDD" id="cd07377">
    <property type="entry name" value="WHTH_GntR"/>
    <property type="match status" value="1"/>
</dbReference>
<gene>
    <name evidence="7" type="ordered locus">Psed_4812</name>
</gene>
<evidence type="ECO:0000313" key="8">
    <source>
        <dbReference type="Proteomes" id="UP000007809"/>
    </source>
</evidence>
<dbReference type="InterPro" id="IPR011010">
    <property type="entry name" value="DNA_brk_join_enz"/>
</dbReference>
<dbReference type="GO" id="GO:0003700">
    <property type="term" value="F:DNA-binding transcription factor activity"/>
    <property type="evidence" value="ECO:0007669"/>
    <property type="project" value="InterPro"/>
</dbReference>
<dbReference type="InterPro" id="IPR050090">
    <property type="entry name" value="Tyrosine_recombinase_XerCD"/>
</dbReference>
<dbReference type="GO" id="GO:0003677">
    <property type="term" value="F:DNA binding"/>
    <property type="evidence" value="ECO:0007669"/>
    <property type="project" value="UniProtKB-KW"/>
</dbReference>
<dbReference type="SUPFAM" id="SSF56349">
    <property type="entry name" value="DNA breaking-rejoining enzymes"/>
    <property type="match status" value="1"/>
</dbReference>
<organism evidence="7 8">
    <name type="scientific">Pseudonocardia dioxanivorans (strain ATCC 55486 / DSM 44775 / JCM 13855 / CB1190)</name>
    <dbReference type="NCBI Taxonomy" id="675635"/>
    <lineage>
        <taxon>Bacteria</taxon>
        <taxon>Bacillati</taxon>
        <taxon>Actinomycetota</taxon>
        <taxon>Actinomycetes</taxon>
        <taxon>Pseudonocardiales</taxon>
        <taxon>Pseudonocardiaceae</taxon>
        <taxon>Pseudonocardia</taxon>
    </lineage>
</organism>
<dbReference type="Gene3D" id="1.10.150.130">
    <property type="match status" value="1"/>
</dbReference>
<accession>F4CJT3</accession>
<dbReference type="STRING" id="675635.Psed_4812"/>
<keyword evidence="3" id="KW-0804">Transcription</keyword>
<dbReference type="CDD" id="cd01189">
    <property type="entry name" value="INT_ICEBs1_C_like"/>
    <property type="match status" value="1"/>
</dbReference>
<dbReference type="InterPro" id="IPR010998">
    <property type="entry name" value="Integrase_recombinase_N"/>
</dbReference>
<evidence type="ECO:0000313" key="7">
    <source>
        <dbReference type="EMBL" id="AEA26958.1"/>
    </source>
</evidence>
<feature type="domain" description="HTH gntR-type" evidence="5">
    <location>
        <begin position="435"/>
        <end position="504"/>
    </location>
</feature>
<dbReference type="InterPro" id="IPR002104">
    <property type="entry name" value="Integrase_catalytic"/>
</dbReference>
<dbReference type="InterPro" id="IPR036388">
    <property type="entry name" value="WH-like_DNA-bd_sf"/>
</dbReference>
<feature type="domain" description="Tyr recombinase" evidence="6">
    <location>
        <begin position="207"/>
        <end position="407"/>
    </location>
</feature>
<keyword evidence="2" id="KW-0238">DNA-binding</keyword>
<evidence type="ECO:0000256" key="1">
    <source>
        <dbReference type="ARBA" id="ARBA00023015"/>
    </source>
</evidence>
<dbReference type="HOGENOM" id="CLU_027562_17_1_11"/>
<dbReference type="PANTHER" id="PTHR30349:SF91">
    <property type="entry name" value="INTA PROTEIN"/>
    <property type="match status" value="1"/>
</dbReference>
<dbReference type="InterPro" id="IPR013762">
    <property type="entry name" value="Integrase-like_cat_sf"/>
</dbReference>
<evidence type="ECO:0000259" key="6">
    <source>
        <dbReference type="PROSITE" id="PS51898"/>
    </source>
</evidence>
<dbReference type="RefSeq" id="WP_013676870.1">
    <property type="nucleotide sequence ID" value="NC_015312.1"/>
</dbReference>
<dbReference type="InterPro" id="IPR036390">
    <property type="entry name" value="WH_DNA-bd_sf"/>
</dbReference>
<keyword evidence="1" id="KW-0805">Transcription regulation</keyword>
<name>F4CJT3_PSEUX</name>
<dbReference type="AlphaFoldDB" id="F4CJT3"/>
<protein>
    <submittedName>
        <fullName evidence="7">Integrase family protein</fullName>
    </submittedName>
</protein>
<proteinExistence type="predicted"/>
<dbReference type="GO" id="GO:0006310">
    <property type="term" value="P:DNA recombination"/>
    <property type="evidence" value="ECO:0007669"/>
    <property type="project" value="UniProtKB-KW"/>
</dbReference>
<evidence type="ECO:0000256" key="3">
    <source>
        <dbReference type="ARBA" id="ARBA00023163"/>
    </source>
</evidence>
<dbReference type="eggNOG" id="COG2188">
    <property type="taxonomic scope" value="Bacteria"/>
</dbReference>